<dbReference type="Proteomes" id="UP001144978">
    <property type="component" value="Unassembled WGS sequence"/>
</dbReference>
<accession>A0ACC1PXD2</accession>
<sequence>MHNSCISDGVMVEYIYTSGTAVTPQSSLAQGWASHVFAILLRPQRDGIGSSSPEQPACPADLRCFICLLGLSMLSTSTGMTLSSPAMVDPTLCLAVLVAFYAVYQAAAIIRNVFFHPLSAIPGPWYAAASDSWLLLHAAKFMQVTTVHDLFRRYGPIVRIGPRRIVFRDHATMKSVYCVNKLHKSTFYKALIADNHDHSLSNPVHGLTTVHWADSLRHSMTSLTNAEHTKRRRIYASNYSLSQISRYQSEMASSVVRLVEVLESKSHGSVECIHVLRHLMVDILRTTVLGVAPCALDEWAVGKENTLAAAARDFPLRATLYSCIPTSLWKVLAYVPSKRWHEIYHADDIMAGLVWERLREAQANQEDFDVKNTDKPVPLLHLMLAQLNLRVSDGFSPQDIVSECMAHLIAGIDTSTTTFGFMVWELSRRPDVIRRLREELDEIIPDRRTLPDYRVLMKQPYLTAFLNEGFRMYAAVSSILERVVPSTAERQHQGILGVESFDIMGHEIPPGTVVGTQAFSVHRDPDVFPSPERFDPGRWLSPSGDGPDDEALQRMTRSLVPFGLGTRACPGHYQAQLMFRMVFATLVLNFDITSNPEETNEATMAVRDAFVVRPASRECKVIFVPRP</sequence>
<dbReference type="EMBL" id="JANSHE010001131">
    <property type="protein sequence ID" value="KAJ3004424.1"/>
    <property type="molecule type" value="Genomic_DNA"/>
</dbReference>
<name>A0ACC1PXD2_9APHY</name>
<protein>
    <submittedName>
        <fullName evidence="1">Uncharacterized protein</fullName>
    </submittedName>
</protein>
<comment type="caution">
    <text evidence="1">The sequence shown here is derived from an EMBL/GenBank/DDBJ whole genome shotgun (WGS) entry which is preliminary data.</text>
</comment>
<evidence type="ECO:0000313" key="1">
    <source>
        <dbReference type="EMBL" id="KAJ3004424.1"/>
    </source>
</evidence>
<keyword evidence="2" id="KW-1185">Reference proteome</keyword>
<organism evidence="1 2">
    <name type="scientific">Trametes sanguinea</name>
    <dbReference type="NCBI Taxonomy" id="158606"/>
    <lineage>
        <taxon>Eukaryota</taxon>
        <taxon>Fungi</taxon>
        <taxon>Dikarya</taxon>
        <taxon>Basidiomycota</taxon>
        <taxon>Agaricomycotina</taxon>
        <taxon>Agaricomycetes</taxon>
        <taxon>Polyporales</taxon>
        <taxon>Polyporaceae</taxon>
        <taxon>Trametes</taxon>
    </lineage>
</organism>
<evidence type="ECO:0000313" key="2">
    <source>
        <dbReference type="Proteomes" id="UP001144978"/>
    </source>
</evidence>
<reference evidence="1" key="1">
    <citation type="submission" date="2022-08" db="EMBL/GenBank/DDBJ databases">
        <title>Genome Sequence of Pycnoporus sanguineus.</title>
        <authorList>
            <person name="Buettner E."/>
        </authorList>
    </citation>
    <scope>NUCLEOTIDE SEQUENCE</scope>
    <source>
        <strain evidence="1">CG-C14</strain>
    </source>
</reference>
<gene>
    <name evidence="1" type="ORF">NUW54_g4821</name>
</gene>
<proteinExistence type="predicted"/>